<evidence type="ECO:0000313" key="2">
    <source>
        <dbReference type="EMBL" id="EOA88642.1"/>
    </source>
</evidence>
<dbReference type="EMBL" id="KB908537">
    <property type="protein sequence ID" value="EOA88642.1"/>
    <property type="molecule type" value="Genomic_DNA"/>
</dbReference>
<dbReference type="HOGENOM" id="CLU_041459_0_0_1"/>
<sequence>MPSATMPPKVNIKVTMTERVFPQSSTQNEQAIPLSLLDATTANFALTNAIWLFEPLNEKDVVNVAVHLRQTLSTALASYPQWAGQLKSIAVVDDASVPAEAKEFPAHARRFGRVYAHFGASADVGVEFISATSSATTDSLYRTERVKTRPLWDRKDDNIGGFVPAVDIAHALQPNEPDAATGLRKPIMAIQCTTLSDGGFVLAAKTAHPFADITGLIRFVKDWASVSSAVIKGLAVPVLTPVFEPARLDSLAAGDINAEEPDPAIIRRTERLPLHRYDWWAAPGKPPAPFLDAAKLLSPAGKPMPWAEWDLKAPVSDYTIHLTTTQVDFLLNEATKGADGHGPRISKHDAVLAHIWSCVVRARQLGKDNGSVHCNLVLGVRSVFKLGEYFLGSPIIMMNVELPGSEVGYEQSSTATVAMGPIARKIRHTISTVSDPANLADHLHSAAYEKSPQRIWQAFLGRRHILVTTWARAGIYDVDFGLGSRIRYAYGIVPNLDGDILIKEAPPSSGEFLSASRPSWTDSGVDISIHICTEDMERLLMDPLLLPCLD</sequence>
<accession>R0KL29</accession>
<keyword evidence="1" id="KW-0808">Transferase</keyword>
<dbReference type="PANTHER" id="PTHR31896:SF64">
    <property type="entry name" value="TRICHOTHECENE 3-O-ACETYLTRANSFERASE"/>
    <property type="match status" value="1"/>
</dbReference>
<dbReference type="OrthoDB" id="444127at2759"/>
<dbReference type="AlphaFoldDB" id="R0KL29"/>
<reference evidence="2 3" key="2">
    <citation type="journal article" date="2013" name="PLoS Genet.">
        <title>Comparative genome structure, secondary metabolite, and effector coding capacity across Cochliobolus pathogens.</title>
        <authorList>
            <person name="Condon B.J."/>
            <person name="Leng Y."/>
            <person name="Wu D."/>
            <person name="Bushley K.E."/>
            <person name="Ohm R.A."/>
            <person name="Otillar R."/>
            <person name="Martin J."/>
            <person name="Schackwitz W."/>
            <person name="Grimwood J."/>
            <person name="MohdZainudin N."/>
            <person name="Xue C."/>
            <person name="Wang R."/>
            <person name="Manning V.A."/>
            <person name="Dhillon B."/>
            <person name="Tu Z.J."/>
            <person name="Steffenson B.J."/>
            <person name="Salamov A."/>
            <person name="Sun H."/>
            <person name="Lowry S."/>
            <person name="LaButti K."/>
            <person name="Han J."/>
            <person name="Copeland A."/>
            <person name="Lindquist E."/>
            <person name="Barry K."/>
            <person name="Schmutz J."/>
            <person name="Baker S.E."/>
            <person name="Ciuffetti L.M."/>
            <person name="Grigoriev I.V."/>
            <person name="Zhong S."/>
            <person name="Turgeon B.G."/>
        </authorList>
    </citation>
    <scope>NUCLEOTIDE SEQUENCE [LARGE SCALE GENOMIC DNA]</scope>
    <source>
        <strain evidence="3">28A</strain>
    </source>
</reference>
<dbReference type="RefSeq" id="XP_008024011.1">
    <property type="nucleotide sequence ID" value="XM_008025820.1"/>
</dbReference>
<protein>
    <submittedName>
        <fullName evidence="2">Uncharacterized protein</fullName>
    </submittedName>
</protein>
<dbReference type="PANTHER" id="PTHR31896">
    <property type="entry name" value="FAMILY REGULATORY PROTEIN, PUTATIVE (AFU_ORTHOLOGUE AFUA_3G14730)-RELATED"/>
    <property type="match status" value="1"/>
</dbReference>
<evidence type="ECO:0000313" key="3">
    <source>
        <dbReference type="Proteomes" id="UP000016935"/>
    </source>
</evidence>
<dbReference type="Pfam" id="PF02458">
    <property type="entry name" value="Transferase"/>
    <property type="match status" value="2"/>
</dbReference>
<dbReference type="Gene3D" id="3.30.559.10">
    <property type="entry name" value="Chloramphenicol acetyltransferase-like domain"/>
    <property type="match status" value="2"/>
</dbReference>
<dbReference type="InterPro" id="IPR051283">
    <property type="entry name" value="Sec_Metabolite_Acyltrans"/>
</dbReference>
<name>R0KL29_EXST2</name>
<dbReference type="InterPro" id="IPR023213">
    <property type="entry name" value="CAT-like_dom_sf"/>
</dbReference>
<dbReference type="GO" id="GO:0016740">
    <property type="term" value="F:transferase activity"/>
    <property type="evidence" value="ECO:0007669"/>
    <property type="project" value="UniProtKB-KW"/>
</dbReference>
<reference evidence="2 3" key="1">
    <citation type="journal article" date="2012" name="PLoS Pathog.">
        <title>Diverse lifestyles and strategies of plant pathogenesis encoded in the genomes of eighteen Dothideomycetes fungi.</title>
        <authorList>
            <person name="Ohm R.A."/>
            <person name="Feau N."/>
            <person name="Henrissat B."/>
            <person name="Schoch C.L."/>
            <person name="Horwitz B.A."/>
            <person name="Barry K.W."/>
            <person name="Condon B.J."/>
            <person name="Copeland A.C."/>
            <person name="Dhillon B."/>
            <person name="Glaser F."/>
            <person name="Hesse C.N."/>
            <person name="Kosti I."/>
            <person name="LaButti K."/>
            <person name="Lindquist E.A."/>
            <person name="Lucas S."/>
            <person name="Salamov A.A."/>
            <person name="Bradshaw R.E."/>
            <person name="Ciuffetti L."/>
            <person name="Hamelin R.C."/>
            <person name="Kema G.H.J."/>
            <person name="Lawrence C."/>
            <person name="Scott J.A."/>
            <person name="Spatafora J.W."/>
            <person name="Turgeon B.G."/>
            <person name="de Wit P.J.G.M."/>
            <person name="Zhong S."/>
            <person name="Goodwin S.B."/>
            <person name="Grigoriev I.V."/>
        </authorList>
    </citation>
    <scope>NUCLEOTIDE SEQUENCE [LARGE SCALE GENOMIC DNA]</scope>
    <source>
        <strain evidence="3">28A</strain>
    </source>
</reference>
<dbReference type="Proteomes" id="UP000016935">
    <property type="component" value="Unassembled WGS sequence"/>
</dbReference>
<gene>
    <name evidence="2" type="ORF">SETTUDRAFT_160512</name>
</gene>
<proteinExistence type="predicted"/>
<dbReference type="GeneID" id="19398045"/>
<evidence type="ECO:0000256" key="1">
    <source>
        <dbReference type="ARBA" id="ARBA00022679"/>
    </source>
</evidence>
<keyword evidence="3" id="KW-1185">Reference proteome</keyword>
<organism evidence="2 3">
    <name type="scientific">Exserohilum turcicum (strain 28A)</name>
    <name type="common">Northern leaf blight fungus</name>
    <name type="synonym">Setosphaeria turcica</name>
    <dbReference type="NCBI Taxonomy" id="671987"/>
    <lineage>
        <taxon>Eukaryota</taxon>
        <taxon>Fungi</taxon>
        <taxon>Dikarya</taxon>
        <taxon>Ascomycota</taxon>
        <taxon>Pezizomycotina</taxon>
        <taxon>Dothideomycetes</taxon>
        <taxon>Pleosporomycetidae</taxon>
        <taxon>Pleosporales</taxon>
        <taxon>Pleosporineae</taxon>
        <taxon>Pleosporaceae</taxon>
        <taxon>Exserohilum</taxon>
    </lineage>
</organism>
<dbReference type="STRING" id="671987.R0KL29"/>
<dbReference type="eggNOG" id="ENOG502QVMC">
    <property type="taxonomic scope" value="Eukaryota"/>
</dbReference>